<comment type="caution">
    <text evidence="6">The sequence shown here is derived from an EMBL/GenBank/DDBJ whole genome shotgun (WGS) entry which is preliminary data.</text>
</comment>
<dbReference type="InterPro" id="IPR050708">
    <property type="entry name" value="T6SS_VgrG/RHS"/>
</dbReference>
<dbReference type="Proteomes" id="UP000315949">
    <property type="component" value="Unassembled WGS sequence"/>
</dbReference>
<evidence type="ECO:0000259" key="4">
    <source>
        <dbReference type="Pfam" id="PF20148"/>
    </source>
</evidence>
<keyword evidence="3" id="KW-0732">Signal</keyword>
<dbReference type="Pfam" id="PF20148">
    <property type="entry name" value="DUF6531"/>
    <property type="match status" value="1"/>
</dbReference>
<evidence type="ECO:0000313" key="7">
    <source>
        <dbReference type="Proteomes" id="UP000315949"/>
    </source>
</evidence>
<organism evidence="6 7">
    <name type="scientific">Luteimonas wenzhouensis</name>
    <dbReference type="NCBI Taxonomy" id="2599615"/>
    <lineage>
        <taxon>Bacteria</taxon>
        <taxon>Pseudomonadati</taxon>
        <taxon>Pseudomonadota</taxon>
        <taxon>Gammaproteobacteria</taxon>
        <taxon>Lysobacterales</taxon>
        <taxon>Lysobacteraceae</taxon>
        <taxon>Luteimonas</taxon>
    </lineage>
</organism>
<dbReference type="EMBL" id="VOHE01000005">
    <property type="protein sequence ID" value="TWT18312.1"/>
    <property type="molecule type" value="Genomic_DNA"/>
</dbReference>
<feature type="domain" description="Teneurin-like YD-shell" evidence="5">
    <location>
        <begin position="558"/>
        <end position="671"/>
    </location>
</feature>
<feature type="domain" description="Teneurin-like YD-shell" evidence="5">
    <location>
        <begin position="879"/>
        <end position="1017"/>
    </location>
</feature>
<evidence type="ECO:0000256" key="1">
    <source>
        <dbReference type="ARBA" id="ARBA00022737"/>
    </source>
</evidence>
<keyword evidence="7" id="KW-1185">Reference proteome</keyword>
<dbReference type="InterPro" id="IPR022385">
    <property type="entry name" value="Rhs_assc_core"/>
</dbReference>
<dbReference type="NCBIfam" id="TIGR01643">
    <property type="entry name" value="YD_repeat_2x"/>
    <property type="match status" value="6"/>
</dbReference>
<sequence length="1545" mass="167128">MKIRLLFFVVTWSVAMLLPLPADAGYFVCRAGSYGAGTVDVGDPEPIRAGDTGTSREGGSSRRAPPPLTCEFVRYRDDPGLSDPRIIQNHGVAIGNTNAGSASCDGSGPLGAPKTMGNPVVLATGNKVESELDFATSGQASLRLERTYNHLWKGAGLFGKHWISNFDYKLTFGTTNLDACYPRPGSGTCAIGTSQIIYAWRPDGRTIKFVRNSTDGIFYEDKPAPIATIQRRADGTFMHVAEDSTVEIYTASGHITSVKKYNVGWEYTYSGTWPQRVTHTSGRYVQFTWTNGQLTAVRDPAGNQYGFSYHANQFGTGLHRLAASSQPGSPATTITYHYEDARHPGALTGKSFNGVRYSKFTYSANGLATSSEHMGAEKHTFAYTPGPNGLSHTHVINPLGKATTYTFRHGKLEAVTGNPTTYCPGTMRSLVEYDANGYPAMESDFNGNRTYFRYNAKGQLLERIDGEGTADARTVRYEWWGFGKIMTEEVVGVSKTTYHYDALRRPSRTTVQNLSGNGTVNQVLETWHHVTGYDVVQPNGSRLAGPLRSVSSYGPSTTSAHARTVNYDQLGNLTSIQESSGAVTTYSNHNGLGQPGKITGPNGEVTEYTYDARGRVIRVRTRFNGVAADTHYAYNGLGLPSRVTAPDGQSVAYQYDSAHRVVVQSERVGTRRYAIKSYDYDAASNVTAAYTAENAYVPGTAIRGYIDGVVDDGSGGKSLRGWACSSYMDESVSVHLYAGNRAGSGGTYVGAYTANVASESAVGTACDSRGSAHRFMIPLTNAVQQQHGGKAIYVHGISPVGTGSMNLLLTRSGVFTIPGGSSANSAAVSCFGQACADDVDLGFETMHDVGIMAAPPGTMTHRAFADYDELNRVRARRGNNGQLETYVYDHNSNLTSFSRGSSGGVRTTTFSYDALDRLVRSTAPGNRVTSFVYDKADRIVRVTDPRGRQTNYTYDGFGQLWRLVSPDTGTTNFQYDARGLRTRMTRQNGVATSYSYDGLGRMTSATAGGQTQTFVYDSCSNGIGRLCRVNDPTGSVSYTYTPHGQLASQASTLPAGGSASYAYTYDNLGRLSGIGYPGGVGVGYGYASGRLSAMTVTIGGVARNVATGMQYEPFGSVKSWTWGNGLSHGAIYDLDGRLTELHTKNGSAFLQKLNYTYTPHDEIAAISNHANPALNQTYSYDPQSRLVSVIASGANQSFAWDPNGNRTSHTWDGAIDSYVTPSASNRLSAITGSRATSYTYDANGNTLTGEGSSYTYNSFNRMATATKGGATTTYAINALGQRVHKRTGTGPDHWFTYGPSAQMLGEYRGSWTHYVWMGGVPVARVKGNELLMIHSDHLGRPEIVTNSAKAVVWRASNYAFDRKVTLDGVGGLNLGFPGQYWDQETGLWYNLNRTYNPRTGRYLESDPIGLAGGLNTYAYVGGNPVNFIDPLGLLGGRPGRPRSQWNRFQQQNGGTGLTQAQMRWIYRQLQLQEIGRNRDLLEAGENAPEPWGGVTVQSCDAYFCNVEVMQCACPESNYCPNPSNPPRQESCPCSPVQVRVISPPS</sequence>
<dbReference type="InterPro" id="IPR056823">
    <property type="entry name" value="TEN-like_YD-shell"/>
</dbReference>
<reference evidence="6 7" key="1">
    <citation type="submission" date="2019-07" db="EMBL/GenBank/DDBJ databases">
        <title>Luteimonas sp. YD-1 nov., isolated from acidic soil.</title>
        <authorList>
            <person name="Zhou J."/>
        </authorList>
    </citation>
    <scope>NUCLEOTIDE SEQUENCE [LARGE SCALE GENOMIC DNA]</scope>
    <source>
        <strain evidence="6 7">YD-1</strain>
    </source>
</reference>
<gene>
    <name evidence="6" type="ORF">FQY79_10505</name>
</gene>
<feature type="signal peptide" evidence="3">
    <location>
        <begin position="1"/>
        <end position="24"/>
    </location>
</feature>
<accession>A0A5C5TYA6</accession>
<keyword evidence="1" id="KW-0677">Repeat</keyword>
<feature type="region of interest" description="Disordered" evidence="2">
    <location>
        <begin position="40"/>
        <end position="68"/>
    </location>
</feature>
<name>A0A5C5TYA6_9GAMM</name>
<feature type="domain" description="DUF6531" evidence="4">
    <location>
        <begin position="117"/>
        <end position="181"/>
    </location>
</feature>
<dbReference type="Pfam" id="PF25023">
    <property type="entry name" value="TEN_YD-shell"/>
    <property type="match status" value="3"/>
</dbReference>
<evidence type="ECO:0000256" key="2">
    <source>
        <dbReference type="SAM" id="MobiDB-lite"/>
    </source>
</evidence>
<feature type="domain" description="Teneurin-like YD-shell" evidence="5">
    <location>
        <begin position="1171"/>
        <end position="1406"/>
    </location>
</feature>
<dbReference type="PANTHER" id="PTHR32305">
    <property type="match status" value="1"/>
</dbReference>
<dbReference type="OrthoDB" id="9816400at2"/>
<dbReference type="Gene3D" id="2.180.10.10">
    <property type="entry name" value="RHS repeat-associated core"/>
    <property type="match status" value="3"/>
</dbReference>
<feature type="chain" id="PRO_5023050713" evidence="3">
    <location>
        <begin position="25"/>
        <end position="1545"/>
    </location>
</feature>
<evidence type="ECO:0000256" key="3">
    <source>
        <dbReference type="SAM" id="SignalP"/>
    </source>
</evidence>
<evidence type="ECO:0000313" key="6">
    <source>
        <dbReference type="EMBL" id="TWT18312.1"/>
    </source>
</evidence>
<proteinExistence type="predicted"/>
<protein>
    <submittedName>
        <fullName evidence="6">RHS repeat protein</fullName>
    </submittedName>
</protein>
<evidence type="ECO:0000259" key="5">
    <source>
        <dbReference type="Pfam" id="PF25023"/>
    </source>
</evidence>
<dbReference type="InterPro" id="IPR045351">
    <property type="entry name" value="DUF6531"/>
</dbReference>
<dbReference type="InterPro" id="IPR006530">
    <property type="entry name" value="YD"/>
</dbReference>
<dbReference type="NCBIfam" id="TIGR03696">
    <property type="entry name" value="Rhs_assc_core"/>
    <property type="match status" value="1"/>
</dbReference>
<dbReference type="PANTHER" id="PTHR32305:SF15">
    <property type="entry name" value="PROTEIN RHSA-RELATED"/>
    <property type="match status" value="1"/>
</dbReference>